<dbReference type="Pfam" id="PF13765">
    <property type="entry name" value="PRY"/>
    <property type="match status" value="1"/>
</dbReference>
<dbReference type="InterPro" id="IPR001870">
    <property type="entry name" value="B30.2/SPRY"/>
</dbReference>
<dbReference type="InterPro" id="IPR003879">
    <property type="entry name" value="Butyrophylin_SPRY"/>
</dbReference>
<dbReference type="EMBL" id="JABFDY010000021">
    <property type="protein sequence ID" value="KAF7691947.1"/>
    <property type="molecule type" value="Genomic_DNA"/>
</dbReference>
<dbReference type="PROSITE" id="PS50188">
    <property type="entry name" value="B302_SPRY"/>
    <property type="match status" value="1"/>
</dbReference>
<accession>A0A8T0AJT1</accession>
<protein>
    <recommendedName>
        <fullName evidence="1">B30.2/SPRY domain-containing protein</fullName>
    </recommendedName>
</protein>
<keyword evidence="3" id="KW-1185">Reference proteome</keyword>
<dbReference type="InterPro" id="IPR013320">
    <property type="entry name" value="ConA-like_dom_sf"/>
</dbReference>
<reference evidence="2" key="1">
    <citation type="submission" date="2020-08" db="EMBL/GenBank/DDBJ databases">
        <title>Chromosome-level assembly of Southern catfish (Silurus meridionalis) provides insights into visual adaptation to the nocturnal and benthic lifestyles.</title>
        <authorList>
            <person name="Zhang Y."/>
            <person name="Wang D."/>
            <person name="Peng Z."/>
        </authorList>
    </citation>
    <scope>NUCLEOTIDE SEQUENCE</scope>
    <source>
        <strain evidence="2">SWU-2019-XX</strain>
        <tissue evidence="2">Muscle</tissue>
    </source>
</reference>
<dbReference type="PANTHER" id="PTHR24103">
    <property type="entry name" value="E3 UBIQUITIN-PROTEIN LIGASE TRIM"/>
    <property type="match status" value="1"/>
</dbReference>
<dbReference type="SMART" id="SM00589">
    <property type="entry name" value="PRY"/>
    <property type="match status" value="1"/>
</dbReference>
<proteinExistence type="predicted"/>
<evidence type="ECO:0000259" key="1">
    <source>
        <dbReference type="PROSITE" id="PS50188"/>
    </source>
</evidence>
<name>A0A8T0AJT1_SILME</name>
<dbReference type="Gene3D" id="2.60.120.920">
    <property type="match status" value="1"/>
</dbReference>
<sequence>NYPVPASVILDPNTAHPELTLSHDLTSVQRAHGTQQLPNNPERFDQSYCVVGSEAFTSDILSWDVSDISDWEVGVRTAHMLRTGKTDLDRETWSIKASHGEHLAQF</sequence>
<organism evidence="2 3">
    <name type="scientific">Silurus meridionalis</name>
    <name type="common">Southern catfish</name>
    <name type="synonym">Silurus soldatovi meridionalis</name>
    <dbReference type="NCBI Taxonomy" id="175797"/>
    <lineage>
        <taxon>Eukaryota</taxon>
        <taxon>Metazoa</taxon>
        <taxon>Chordata</taxon>
        <taxon>Craniata</taxon>
        <taxon>Vertebrata</taxon>
        <taxon>Euteleostomi</taxon>
        <taxon>Actinopterygii</taxon>
        <taxon>Neopterygii</taxon>
        <taxon>Teleostei</taxon>
        <taxon>Ostariophysi</taxon>
        <taxon>Siluriformes</taxon>
        <taxon>Siluridae</taxon>
        <taxon>Silurus</taxon>
    </lineage>
</organism>
<comment type="caution">
    <text evidence="2">The sequence shown here is derived from an EMBL/GenBank/DDBJ whole genome shotgun (WGS) entry which is preliminary data.</text>
</comment>
<dbReference type="SUPFAM" id="SSF49899">
    <property type="entry name" value="Concanavalin A-like lectins/glucanases"/>
    <property type="match status" value="1"/>
</dbReference>
<dbReference type="PRINTS" id="PR01407">
    <property type="entry name" value="BUTYPHLNCDUF"/>
</dbReference>
<dbReference type="InterPro" id="IPR050143">
    <property type="entry name" value="TRIM/RBCC"/>
</dbReference>
<feature type="non-terminal residue" evidence="2">
    <location>
        <position position="106"/>
    </location>
</feature>
<dbReference type="InterPro" id="IPR043136">
    <property type="entry name" value="B30.2/SPRY_sf"/>
</dbReference>
<evidence type="ECO:0000313" key="2">
    <source>
        <dbReference type="EMBL" id="KAF7691947.1"/>
    </source>
</evidence>
<feature type="domain" description="B30.2/SPRY" evidence="1">
    <location>
        <begin position="1"/>
        <end position="106"/>
    </location>
</feature>
<gene>
    <name evidence="2" type="ORF">HF521_010914</name>
</gene>
<dbReference type="AlphaFoldDB" id="A0A8T0AJT1"/>
<dbReference type="Proteomes" id="UP000606274">
    <property type="component" value="Unassembled WGS sequence"/>
</dbReference>
<evidence type="ECO:0000313" key="3">
    <source>
        <dbReference type="Proteomes" id="UP000606274"/>
    </source>
</evidence>
<dbReference type="InterPro" id="IPR006574">
    <property type="entry name" value="PRY"/>
</dbReference>